<comment type="caution">
    <text evidence="2">The sequence shown here is derived from an EMBL/GenBank/DDBJ whole genome shotgun (WGS) entry which is preliminary data.</text>
</comment>
<name>A0AAE3XEF9_9DEIO</name>
<feature type="transmembrane region" description="Helical" evidence="1">
    <location>
        <begin position="90"/>
        <end position="109"/>
    </location>
</feature>
<dbReference type="EMBL" id="JAVDQK010000005">
    <property type="protein sequence ID" value="MDR6218620.1"/>
    <property type="molecule type" value="Genomic_DNA"/>
</dbReference>
<dbReference type="RefSeq" id="WP_309853033.1">
    <property type="nucleotide sequence ID" value="NZ_JAVDQJ010000004.1"/>
</dbReference>
<evidence type="ECO:0000313" key="3">
    <source>
        <dbReference type="Proteomes" id="UP001185331"/>
    </source>
</evidence>
<reference evidence="2" key="1">
    <citation type="submission" date="2023-07" db="EMBL/GenBank/DDBJ databases">
        <title>Sorghum-associated microbial communities from plants grown in Nebraska, USA.</title>
        <authorList>
            <person name="Schachtman D."/>
        </authorList>
    </citation>
    <scope>NUCLEOTIDE SEQUENCE</scope>
    <source>
        <strain evidence="2">BE330</strain>
    </source>
</reference>
<sequence length="140" mass="15036">MTDVTGPRHERPARLLRPLLLGLTAGLLTPLILLTSELLNFTLGLDAALTVPLSWRALQVLHPVLPGAVILTLLWGAYRRGRRHHTPARAAALHGGLLLGLLLWYLTPLHLPGPLTWTAAAALLTLASAACYAAGTTRRI</sequence>
<proteinExistence type="predicted"/>
<dbReference type="AlphaFoldDB" id="A0AAE3XEF9"/>
<accession>A0AAE3XEF9</accession>
<keyword evidence="1" id="KW-1133">Transmembrane helix</keyword>
<keyword evidence="1" id="KW-0812">Transmembrane</keyword>
<keyword evidence="1" id="KW-0472">Membrane</keyword>
<evidence type="ECO:0000313" key="2">
    <source>
        <dbReference type="EMBL" id="MDR6218620.1"/>
    </source>
</evidence>
<dbReference type="Proteomes" id="UP001185331">
    <property type="component" value="Unassembled WGS sequence"/>
</dbReference>
<feature type="transmembrane region" description="Helical" evidence="1">
    <location>
        <begin position="20"/>
        <end position="40"/>
    </location>
</feature>
<feature type="transmembrane region" description="Helical" evidence="1">
    <location>
        <begin position="115"/>
        <end position="135"/>
    </location>
</feature>
<organism evidence="2 3">
    <name type="scientific">Deinococcus soli</name>
    <name type="common">ex Cha et al. 2016</name>
    <dbReference type="NCBI Taxonomy" id="1309411"/>
    <lineage>
        <taxon>Bacteria</taxon>
        <taxon>Thermotogati</taxon>
        <taxon>Deinococcota</taxon>
        <taxon>Deinococci</taxon>
        <taxon>Deinococcales</taxon>
        <taxon>Deinococcaceae</taxon>
        <taxon>Deinococcus</taxon>
    </lineage>
</organism>
<feature type="transmembrane region" description="Helical" evidence="1">
    <location>
        <begin position="60"/>
        <end position="78"/>
    </location>
</feature>
<protein>
    <submittedName>
        <fullName evidence="2">Uncharacterized protein</fullName>
    </submittedName>
</protein>
<gene>
    <name evidence="2" type="ORF">J2Y00_002217</name>
</gene>
<evidence type="ECO:0000256" key="1">
    <source>
        <dbReference type="SAM" id="Phobius"/>
    </source>
</evidence>